<gene>
    <name evidence="2" type="ORF">WMQ01_10975</name>
</gene>
<keyword evidence="1" id="KW-1133">Transmembrane helix</keyword>
<keyword evidence="3" id="KW-1185">Reference proteome</keyword>
<keyword evidence="1" id="KW-0812">Transmembrane</keyword>
<accession>A0ABU8Y5G3</accession>
<evidence type="ECO:0000313" key="2">
    <source>
        <dbReference type="EMBL" id="MEK0146577.1"/>
    </source>
</evidence>
<evidence type="ECO:0000313" key="3">
    <source>
        <dbReference type="Proteomes" id="UP001371299"/>
    </source>
</evidence>
<protein>
    <submittedName>
        <fullName evidence="2">Uncharacterized protein</fullName>
    </submittedName>
</protein>
<reference evidence="2 3" key="1">
    <citation type="submission" date="2024-01" db="EMBL/GenBank/DDBJ databases">
        <title>Description of two novel Corynebacterium species isolated from human nasal passages and skin.</title>
        <authorList>
            <person name="Popowitch E."/>
            <person name="Tran T.H."/>
            <person name="Escapa I.F."/>
            <person name="Bhatt E."/>
            <person name="Sozat A.K."/>
            <person name="Roberts A.Q."/>
            <person name="Segre J.A."/>
            <person name="Kong H."/>
            <person name="Conlan S."/>
            <person name="Lemon K.P."/>
            <person name="Kelly M.S."/>
        </authorList>
    </citation>
    <scope>NUCLEOTIDE SEQUENCE [LARGE SCALE GENOMIC DNA]</scope>
    <source>
        <strain evidence="2 3">KPL2619</strain>
    </source>
</reference>
<feature type="transmembrane region" description="Helical" evidence="1">
    <location>
        <begin position="87"/>
        <end position="107"/>
    </location>
</feature>
<organism evidence="2 3">
    <name type="scientific">Corynebacterium yonathiae</name>
    <dbReference type="NCBI Taxonomy" id="2913504"/>
    <lineage>
        <taxon>Bacteria</taxon>
        <taxon>Bacillati</taxon>
        <taxon>Actinomycetota</taxon>
        <taxon>Actinomycetes</taxon>
        <taxon>Mycobacteriales</taxon>
        <taxon>Corynebacteriaceae</taxon>
        <taxon>Corynebacterium</taxon>
    </lineage>
</organism>
<proteinExistence type="predicted"/>
<feature type="transmembrane region" description="Helical" evidence="1">
    <location>
        <begin position="113"/>
        <end position="138"/>
    </location>
</feature>
<name>A0ABU8Y5G3_9CORY</name>
<dbReference type="EMBL" id="JBBMGJ010000033">
    <property type="protein sequence ID" value="MEK0146577.1"/>
    <property type="molecule type" value="Genomic_DNA"/>
</dbReference>
<feature type="transmembrane region" description="Helical" evidence="1">
    <location>
        <begin position="184"/>
        <end position="205"/>
    </location>
</feature>
<feature type="transmembrane region" description="Helical" evidence="1">
    <location>
        <begin position="28"/>
        <end position="45"/>
    </location>
</feature>
<keyword evidence="1" id="KW-0472">Membrane</keyword>
<feature type="transmembrane region" description="Helical" evidence="1">
    <location>
        <begin position="145"/>
        <end position="164"/>
    </location>
</feature>
<comment type="caution">
    <text evidence="2">The sequence shown here is derived from an EMBL/GenBank/DDBJ whole genome shotgun (WGS) entry which is preliminary data.</text>
</comment>
<dbReference type="Proteomes" id="UP001371299">
    <property type="component" value="Unassembled WGS sequence"/>
</dbReference>
<dbReference type="RefSeq" id="WP_340418636.1">
    <property type="nucleotide sequence ID" value="NZ_JBBMGJ010000033.1"/>
</dbReference>
<sequence length="231" mass="25529">MGQSKSSPLLGTENKTVLIEDEQSSRAGSWWALAFIALCTITTILDKRTPVPSTASMEPRGDNPKEEWVGSKCSFKKLIQSLKSTQLWGNFSLILIQVVLFAMIQLAEYYDKVGGGCLVVSTLFVLLVVGVVLFIATARIDVPSIIFLVQGLVIIIAILNFGQPDYAENSIVGTAEQPEPGEKGLGWIFILIVFQTFNLGLAWWASTKIKRTPENNFEVVENVQTSKWNRC</sequence>
<evidence type="ECO:0000256" key="1">
    <source>
        <dbReference type="SAM" id="Phobius"/>
    </source>
</evidence>